<dbReference type="Proteomes" id="UP001295423">
    <property type="component" value="Unassembled WGS sequence"/>
</dbReference>
<organism evidence="3 4">
    <name type="scientific">Cylindrotheca closterium</name>
    <dbReference type="NCBI Taxonomy" id="2856"/>
    <lineage>
        <taxon>Eukaryota</taxon>
        <taxon>Sar</taxon>
        <taxon>Stramenopiles</taxon>
        <taxon>Ochrophyta</taxon>
        <taxon>Bacillariophyta</taxon>
        <taxon>Bacillariophyceae</taxon>
        <taxon>Bacillariophycidae</taxon>
        <taxon>Bacillariales</taxon>
        <taxon>Bacillariaceae</taxon>
        <taxon>Cylindrotheca</taxon>
    </lineage>
</organism>
<keyword evidence="4" id="KW-1185">Reference proteome</keyword>
<evidence type="ECO:0000259" key="2">
    <source>
        <dbReference type="PROSITE" id="PS51233"/>
    </source>
</evidence>
<dbReference type="PROSITE" id="PS51233">
    <property type="entry name" value="VWFD"/>
    <property type="match status" value="1"/>
</dbReference>
<sequence>MMKFEYSFLLLLLFVISAVAQHSETGGDPHFVTWRNEHYEYHGQCDLVLASDPLFAGDMGLEIHIRTKIVRYWSHIKTVAIRIGHDILEIEGSENSQANYWLNFEYQRELKSLSGYPVTQEVQSDHERSYNIDLGSGEHITIQIYKEFVRVQFSGGKDTFGNTVGLMGDFNSGKTFGRDGVTVLNDFMELGNEWQVQPNEPELFHELTHPQFPEACLQPEDPRGITGRRRRLSESDVSIEEADKVCATLKDPLSIKDCIYDVMATQDLDMVGAF</sequence>
<proteinExistence type="predicted"/>
<dbReference type="EMBL" id="CAKOGP040001980">
    <property type="protein sequence ID" value="CAJ1959147.1"/>
    <property type="molecule type" value="Genomic_DNA"/>
</dbReference>
<protein>
    <recommendedName>
        <fullName evidence="2">VWFD domain-containing protein</fullName>
    </recommendedName>
</protein>
<evidence type="ECO:0000313" key="4">
    <source>
        <dbReference type="Proteomes" id="UP001295423"/>
    </source>
</evidence>
<evidence type="ECO:0000313" key="3">
    <source>
        <dbReference type="EMBL" id="CAJ1959147.1"/>
    </source>
</evidence>
<feature type="domain" description="VWFD" evidence="2">
    <location>
        <begin position="21"/>
        <end position="202"/>
    </location>
</feature>
<comment type="caution">
    <text evidence="3">The sequence shown here is derived from an EMBL/GenBank/DDBJ whole genome shotgun (WGS) entry which is preliminary data.</text>
</comment>
<name>A0AAD2PW52_9STRA</name>
<feature type="chain" id="PRO_5042212919" description="VWFD domain-containing protein" evidence="1">
    <location>
        <begin position="21"/>
        <end position="274"/>
    </location>
</feature>
<dbReference type="InterPro" id="IPR001846">
    <property type="entry name" value="VWF_type-D"/>
</dbReference>
<accession>A0AAD2PW52</accession>
<dbReference type="Pfam" id="PF00094">
    <property type="entry name" value="VWD"/>
    <property type="match status" value="1"/>
</dbReference>
<feature type="signal peptide" evidence="1">
    <location>
        <begin position="1"/>
        <end position="20"/>
    </location>
</feature>
<keyword evidence="1" id="KW-0732">Signal</keyword>
<dbReference type="AlphaFoldDB" id="A0AAD2PW52"/>
<evidence type="ECO:0000256" key="1">
    <source>
        <dbReference type="SAM" id="SignalP"/>
    </source>
</evidence>
<gene>
    <name evidence="3" type="ORF">CYCCA115_LOCUS17571</name>
</gene>
<reference evidence="3" key="1">
    <citation type="submission" date="2023-08" db="EMBL/GenBank/DDBJ databases">
        <authorList>
            <person name="Audoor S."/>
            <person name="Bilcke G."/>
        </authorList>
    </citation>
    <scope>NUCLEOTIDE SEQUENCE</scope>
</reference>